<feature type="transmembrane region" description="Helical" evidence="10">
    <location>
        <begin position="378"/>
        <end position="398"/>
    </location>
</feature>
<reference evidence="12" key="1">
    <citation type="submission" date="2016-01" db="EMBL/GenBank/DDBJ databases">
        <title>Complete genome sequence of Microbulbifer sp. CCB-MM1, a halophile isolated from Matang Mangrove Forest, Perak.</title>
        <authorList>
            <person name="Moh T.H."/>
            <person name="Dinesh B."/>
            <person name="Lau N.-S."/>
            <person name="Go F."/>
            <person name="Alexander Chong S.-C."/>
        </authorList>
    </citation>
    <scope>NUCLEOTIDE SEQUENCE [LARGE SCALE GENOMIC DNA]</scope>
    <source>
        <strain evidence="12">CCB-MM1</strain>
    </source>
</reference>
<keyword evidence="5" id="KW-0406">Ion transport</keyword>
<keyword evidence="7" id="KW-0869">Chloride channel</keyword>
<evidence type="ECO:0000256" key="9">
    <source>
        <dbReference type="ARBA" id="ARBA00023303"/>
    </source>
</evidence>
<evidence type="ECO:0000256" key="4">
    <source>
        <dbReference type="ARBA" id="ARBA00022989"/>
    </source>
</evidence>
<dbReference type="Proteomes" id="UP000095672">
    <property type="component" value="Chromosome"/>
</dbReference>
<dbReference type="EMBL" id="CP014143">
    <property type="protein sequence ID" value="AOS97589.1"/>
    <property type="molecule type" value="Genomic_DNA"/>
</dbReference>
<dbReference type="KEGG" id="micc:AUP74_02173"/>
<dbReference type="RefSeq" id="WP_069947572.1">
    <property type="nucleotide sequence ID" value="NZ_CP014143.1"/>
</dbReference>
<proteinExistence type="predicted"/>
<dbReference type="InterPro" id="IPR050368">
    <property type="entry name" value="ClC-type_chloride_channel"/>
</dbReference>
<keyword evidence="12" id="KW-1185">Reference proteome</keyword>
<sequence>MRQTLAIILCGTLIGTLGALFLSALKFADSARIAAINLAGTSSLPPWLAAVLVCLTGAAVAAYLAYRLAPDAPQTSLDRPGKETATPASQLGGLSANFAGTSLAVGAGFALGPERPAIQMGAIVGRTVCRILRLKASDRDIFTAAAGGAGVATMFNSPLGCAAYTVEAVLKRVDFKRSVIALGMGGISVAVARLISGNAINFPVGEISGVKPPQLLLCLLLGCLMAFFAKLHLQLIMVTSRGLISAMPRPVLRAALIGGLFGILAWHAPALVGTGEQMTQSILDGGLDLRALVIVFLIRFLLGPLSLAASVPGGYFTPVLLLGAAFGAMFGSVANEWIPMTDISPTVFALTGMAVALATVANAPFTGILLVIETTGAFSLSLPMTVAVLGAVAVGRLLHQPTLTHGLEQALNANPPKFM</sequence>
<keyword evidence="4 10" id="KW-1133">Transmembrane helix</keyword>
<dbReference type="InterPro" id="IPR001807">
    <property type="entry name" value="ClC"/>
</dbReference>
<evidence type="ECO:0000256" key="1">
    <source>
        <dbReference type="ARBA" id="ARBA00004141"/>
    </source>
</evidence>
<keyword evidence="9" id="KW-0407">Ion channel</keyword>
<feature type="transmembrane region" description="Helical" evidence="10">
    <location>
        <begin position="346"/>
        <end position="371"/>
    </location>
</feature>
<feature type="transmembrane region" description="Helical" evidence="10">
    <location>
        <begin position="315"/>
        <end position="334"/>
    </location>
</feature>
<evidence type="ECO:0000313" key="11">
    <source>
        <dbReference type="EMBL" id="AOS97589.1"/>
    </source>
</evidence>
<feature type="transmembrane region" description="Helical" evidence="10">
    <location>
        <begin position="46"/>
        <end position="66"/>
    </location>
</feature>
<evidence type="ECO:0000256" key="5">
    <source>
        <dbReference type="ARBA" id="ARBA00023065"/>
    </source>
</evidence>
<feature type="transmembrane region" description="Helical" evidence="10">
    <location>
        <begin position="179"/>
        <end position="200"/>
    </location>
</feature>
<dbReference type="PANTHER" id="PTHR43427">
    <property type="entry name" value="CHLORIDE CHANNEL PROTEIN CLC-E"/>
    <property type="match status" value="1"/>
</dbReference>
<dbReference type="Pfam" id="PF00654">
    <property type="entry name" value="Voltage_CLC"/>
    <property type="match status" value="1"/>
</dbReference>
<organism evidence="11 12">
    <name type="scientific">Microbulbifer aggregans</name>
    <dbReference type="NCBI Taxonomy" id="1769779"/>
    <lineage>
        <taxon>Bacteria</taxon>
        <taxon>Pseudomonadati</taxon>
        <taxon>Pseudomonadota</taxon>
        <taxon>Gammaproteobacteria</taxon>
        <taxon>Cellvibrionales</taxon>
        <taxon>Microbulbiferaceae</taxon>
        <taxon>Microbulbifer</taxon>
    </lineage>
</organism>
<feature type="transmembrane region" description="Helical" evidence="10">
    <location>
        <begin position="289"/>
        <end position="308"/>
    </location>
</feature>
<keyword evidence="6 10" id="KW-0472">Membrane</keyword>
<evidence type="ECO:0000256" key="3">
    <source>
        <dbReference type="ARBA" id="ARBA00022692"/>
    </source>
</evidence>
<feature type="transmembrane region" description="Helical" evidence="10">
    <location>
        <begin position="250"/>
        <end position="269"/>
    </location>
</feature>
<keyword evidence="2" id="KW-0813">Transport</keyword>
<dbReference type="AlphaFoldDB" id="A0A1C9W8U9"/>
<dbReference type="GO" id="GO:0034707">
    <property type="term" value="C:chloride channel complex"/>
    <property type="evidence" value="ECO:0007669"/>
    <property type="project" value="UniProtKB-KW"/>
</dbReference>
<dbReference type="GO" id="GO:0005254">
    <property type="term" value="F:chloride channel activity"/>
    <property type="evidence" value="ECO:0007669"/>
    <property type="project" value="UniProtKB-KW"/>
</dbReference>
<dbReference type="PRINTS" id="PR00762">
    <property type="entry name" value="CLCHANNEL"/>
</dbReference>
<comment type="subcellular location">
    <subcellularLocation>
        <location evidence="1">Membrane</location>
        <topology evidence="1">Multi-pass membrane protein</topology>
    </subcellularLocation>
</comment>
<evidence type="ECO:0000256" key="7">
    <source>
        <dbReference type="ARBA" id="ARBA00023173"/>
    </source>
</evidence>
<dbReference type="InterPro" id="IPR014743">
    <property type="entry name" value="Cl-channel_core"/>
</dbReference>
<feature type="transmembrane region" description="Helical" evidence="10">
    <location>
        <begin position="212"/>
        <end position="229"/>
    </location>
</feature>
<evidence type="ECO:0000256" key="2">
    <source>
        <dbReference type="ARBA" id="ARBA00022448"/>
    </source>
</evidence>
<protein>
    <submittedName>
        <fullName evidence="11">H(+)/Cl(-) exchange transporter ClcA</fullName>
    </submittedName>
</protein>
<gene>
    <name evidence="11" type="primary">clcA_2</name>
    <name evidence="11" type="ORF">AUP74_02173</name>
</gene>
<dbReference type="SUPFAM" id="SSF81340">
    <property type="entry name" value="Clc chloride channel"/>
    <property type="match status" value="1"/>
</dbReference>
<dbReference type="PANTHER" id="PTHR43427:SF6">
    <property type="entry name" value="CHLORIDE CHANNEL PROTEIN CLC-E"/>
    <property type="match status" value="1"/>
</dbReference>
<keyword evidence="8" id="KW-0868">Chloride</keyword>
<evidence type="ECO:0000256" key="6">
    <source>
        <dbReference type="ARBA" id="ARBA00023136"/>
    </source>
</evidence>
<evidence type="ECO:0000313" key="12">
    <source>
        <dbReference type="Proteomes" id="UP000095672"/>
    </source>
</evidence>
<evidence type="ECO:0000256" key="8">
    <source>
        <dbReference type="ARBA" id="ARBA00023214"/>
    </source>
</evidence>
<dbReference type="OrthoDB" id="9767361at2"/>
<name>A0A1C9W8U9_9GAMM</name>
<accession>A0A1C9W8U9</accession>
<keyword evidence="3 10" id="KW-0812">Transmembrane</keyword>
<evidence type="ECO:0000256" key="10">
    <source>
        <dbReference type="SAM" id="Phobius"/>
    </source>
</evidence>
<dbReference type="Gene3D" id="1.10.3080.10">
    <property type="entry name" value="Clc chloride channel"/>
    <property type="match status" value="1"/>
</dbReference>